<dbReference type="EMBL" id="JACHXG010000002">
    <property type="protein sequence ID" value="MBB3087950.1"/>
    <property type="molecule type" value="Genomic_DNA"/>
</dbReference>
<evidence type="ECO:0000256" key="1">
    <source>
        <dbReference type="ARBA" id="ARBA00007118"/>
    </source>
</evidence>
<evidence type="ECO:0000256" key="2">
    <source>
        <dbReference type="ARBA" id="ARBA00023002"/>
    </source>
</evidence>
<dbReference type="AlphaFoldDB" id="A0A7W5A1Z4"/>
<proteinExistence type="inferred from homology"/>
<comment type="caution">
    <text evidence="5">The sequence shown here is derived from an EMBL/GenBank/DDBJ whole genome shotgun (WGS) entry which is preliminary data.</text>
</comment>
<gene>
    <name evidence="5" type="ORF">FHS12_000883</name>
</gene>
<organism evidence="5 6">
    <name type="scientific">Nocardioides albus</name>
    <dbReference type="NCBI Taxonomy" id="1841"/>
    <lineage>
        <taxon>Bacteria</taxon>
        <taxon>Bacillati</taxon>
        <taxon>Actinomycetota</taxon>
        <taxon>Actinomycetes</taxon>
        <taxon>Propionibacteriales</taxon>
        <taxon>Nocardioidaceae</taxon>
        <taxon>Nocardioides</taxon>
    </lineage>
</organism>
<accession>A0A7W5A1Z4</accession>
<reference evidence="5 6" key="1">
    <citation type="submission" date="2020-08" db="EMBL/GenBank/DDBJ databases">
        <title>Genomic Encyclopedia of Type Strains, Phase III (KMG-III): the genomes of soil and plant-associated and newly described type strains.</title>
        <authorList>
            <person name="Whitman W."/>
        </authorList>
    </citation>
    <scope>NUCLEOTIDE SEQUENCE [LARGE SCALE GENOMIC DNA]</scope>
    <source>
        <strain evidence="5 6">CECT 3302</strain>
    </source>
</reference>
<evidence type="ECO:0000313" key="5">
    <source>
        <dbReference type="EMBL" id="MBB3087950.1"/>
    </source>
</evidence>
<evidence type="ECO:0000259" key="4">
    <source>
        <dbReference type="Pfam" id="PF00881"/>
    </source>
</evidence>
<dbReference type="InterPro" id="IPR029479">
    <property type="entry name" value="Nitroreductase"/>
</dbReference>
<keyword evidence="2" id="KW-0560">Oxidoreductase</keyword>
<protein>
    <submittedName>
        <fullName evidence="5">Nitroreductase</fullName>
    </submittedName>
</protein>
<dbReference type="GO" id="GO:0016491">
    <property type="term" value="F:oxidoreductase activity"/>
    <property type="evidence" value="ECO:0007669"/>
    <property type="project" value="UniProtKB-KW"/>
</dbReference>
<feature type="domain" description="Nitroreductase" evidence="4">
    <location>
        <begin position="19"/>
        <end position="69"/>
    </location>
</feature>
<comment type="similarity">
    <text evidence="1">Belongs to the nitroreductase family.</text>
</comment>
<keyword evidence="6" id="KW-1185">Reference proteome</keyword>
<evidence type="ECO:0000256" key="3">
    <source>
        <dbReference type="SAM" id="MobiDB-lite"/>
    </source>
</evidence>
<evidence type="ECO:0000313" key="6">
    <source>
        <dbReference type="Proteomes" id="UP000577707"/>
    </source>
</evidence>
<name>A0A7W5A1Z4_9ACTN</name>
<dbReference type="SUPFAM" id="SSF55469">
    <property type="entry name" value="FMN-dependent nitroreductase-like"/>
    <property type="match status" value="1"/>
</dbReference>
<dbReference type="PANTHER" id="PTHR43673">
    <property type="entry name" value="NAD(P)H NITROREDUCTASE YDGI-RELATED"/>
    <property type="match status" value="1"/>
</dbReference>
<feature type="region of interest" description="Disordered" evidence="3">
    <location>
        <begin position="166"/>
        <end position="186"/>
    </location>
</feature>
<dbReference type="Pfam" id="PF00881">
    <property type="entry name" value="Nitroreductase"/>
    <property type="match status" value="2"/>
</dbReference>
<dbReference type="PANTHER" id="PTHR43673:SF10">
    <property type="entry name" value="NADH DEHYDROGENASE_NAD(P)H NITROREDUCTASE XCC3605-RELATED"/>
    <property type="match status" value="1"/>
</dbReference>
<sequence>MTAAKRAPQPGAEDLTEHLRDRWSVSVFDPTHELADTEIRLLVEAARWAPSAGNSQPWSFLVLPRGSAGHETFVSHLSRGNSGWVPRAAVVFVAISQVGAGPDGNGPKWSDYSHYDLGQATAHLTVQAASLGLSSHQFAGFDHDAVAAAFAVPDWWQVMTGIAVGRHGDPAQADPRDAEREARERVRRPLEEVAFGDRWGTAWTLSEPVSSGRHGLGTEHP</sequence>
<feature type="domain" description="Nitroreductase" evidence="4">
    <location>
        <begin position="78"/>
        <end position="166"/>
    </location>
</feature>
<dbReference type="Proteomes" id="UP000577707">
    <property type="component" value="Unassembled WGS sequence"/>
</dbReference>
<dbReference type="Gene3D" id="3.40.109.10">
    <property type="entry name" value="NADH Oxidase"/>
    <property type="match status" value="1"/>
</dbReference>
<dbReference type="InterPro" id="IPR000415">
    <property type="entry name" value="Nitroreductase-like"/>
</dbReference>
<dbReference type="RefSeq" id="WP_183542625.1">
    <property type="nucleotide sequence ID" value="NZ_BMQT01000004.1"/>
</dbReference>